<evidence type="ECO:0000313" key="2">
    <source>
        <dbReference type="Proteomes" id="UP000326354"/>
    </source>
</evidence>
<accession>A0A5S9IPJ0</accession>
<keyword evidence="2" id="KW-1185">Reference proteome</keyword>
<sequence>MRILCFMMMIIFISGCTFGERRVGSSDKWQSAISQVKVKQTTEAELIQIFGPPALTDVKTIKDHVVYYYWMEKLKNRSLYLFVYNYWDIDIQYDRAMFVFKDGVLQSYGISRDVEK</sequence>
<proteinExistence type="predicted"/>
<dbReference type="AlphaFoldDB" id="A0A5S9IPJ0"/>
<reference evidence="1 2" key="1">
    <citation type="submission" date="2019-08" db="EMBL/GenBank/DDBJ databases">
        <title>Complete genome sequence of Candidatus Uab amorphum.</title>
        <authorList>
            <person name="Shiratori T."/>
            <person name="Suzuki S."/>
            <person name="Kakizawa Y."/>
            <person name="Ishida K."/>
        </authorList>
    </citation>
    <scope>NUCLEOTIDE SEQUENCE [LARGE SCALE GENOMIC DNA]</scope>
    <source>
        <strain evidence="1 2">SRT547</strain>
    </source>
</reference>
<dbReference type="KEGG" id="uam:UABAM_03609"/>
<name>A0A5S9IPJ0_UABAM</name>
<gene>
    <name evidence="1" type="ORF">UABAM_03609</name>
</gene>
<evidence type="ECO:0008006" key="3">
    <source>
        <dbReference type="Google" id="ProtNLM"/>
    </source>
</evidence>
<dbReference type="PROSITE" id="PS51257">
    <property type="entry name" value="PROKAR_LIPOPROTEIN"/>
    <property type="match status" value="1"/>
</dbReference>
<organism evidence="1 2">
    <name type="scientific">Uabimicrobium amorphum</name>
    <dbReference type="NCBI Taxonomy" id="2596890"/>
    <lineage>
        <taxon>Bacteria</taxon>
        <taxon>Pseudomonadati</taxon>
        <taxon>Planctomycetota</taxon>
        <taxon>Candidatus Uabimicrobiia</taxon>
        <taxon>Candidatus Uabimicrobiales</taxon>
        <taxon>Candidatus Uabimicrobiaceae</taxon>
        <taxon>Candidatus Uabimicrobium</taxon>
    </lineage>
</organism>
<evidence type="ECO:0000313" key="1">
    <source>
        <dbReference type="EMBL" id="BBM85246.1"/>
    </source>
</evidence>
<dbReference type="RefSeq" id="WP_151969358.1">
    <property type="nucleotide sequence ID" value="NZ_AP019860.1"/>
</dbReference>
<protein>
    <recommendedName>
        <fullName evidence="3">Lipoprotein SmpA/OmlA domain-containing protein</fullName>
    </recommendedName>
</protein>
<dbReference type="EMBL" id="AP019860">
    <property type="protein sequence ID" value="BBM85246.1"/>
    <property type="molecule type" value="Genomic_DNA"/>
</dbReference>
<dbReference type="Proteomes" id="UP000326354">
    <property type="component" value="Chromosome"/>
</dbReference>